<dbReference type="InterPro" id="IPR014710">
    <property type="entry name" value="RmlC-like_jellyroll"/>
</dbReference>
<dbReference type="InterPro" id="IPR006045">
    <property type="entry name" value="Cupin_1"/>
</dbReference>
<proteinExistence type="evidence at transcript level"/>
<sequence>MPKLTRSSIILLAISSSSSAALTEPLASTANPEVFPEYLGRGRGRREEEREENPYVFHSDSFRTRASSEAGEIRALPNFGEVSELLGGIRKFRVTFIEMKPKTVMLPHYIDATWILYVTRGRGYITYVHQNELVKRKLEEGDVFGVPSGHTFYLVNSDDHNTLRIASLLRPVSTVRGEYQPFYVAGGRNPQTVYSAFSDDVLEAAFNTNVQQLERIFGGHKSGVIIHPNEEQIREMIRKRGFSAGSMSAPEHPKPFNLRNQKPDFENENGRFTIAGPQNYPFLDALDVSVGLADLNPGSMTAPSLNSKSTSIGIVTNGEGRIEMACPHLGQHGWSSPRERGDQDITYQRVWSKLRTGSVYIVPAGHPITEIASTNSRLQILWFDLNTRGNERQFLAGKNNVLNTLEREIRQLSFNVPRGEEIEEVLQAQKDQVILRGPQRRSRDEARSSS</sequence>
<protein>
    <submittedName>
        <fullName evidence="3">Vicilin-like storage protein</fullName>
    </submittedName>
</protein>
<feature type="signal peptide" evidence="1">
    <location>
        <begin position="1"/>
        <end position="20"/>
    </location>
</feature>
<feature type="domain" description="Cupin type-1" evidence="2">
    <location>
        <begin position="256"/>
        <end position="422"/>
    </location>
</feature>
<dbReference type="PANTHER" id="PTHR31189">
    <property type="entry name" value="OS03G0336100 PROTEIN-RELATED"/>
    <property type="match status" value="1"/>
</dbReference>
<dbReference type="Gene3D" id="2.60.120.10">
    <property type="entry name" value="Jelly Rolls"/>
    <property type="match status" value="2"/>
</dbReference>
<keyword evidence="1" id="KW-0732">Signal</keyword>
<dbReference type="Pfam" id="PF00190">
    <property type="entry name" value="Cupin_1"/>
    <property type="match status" value="2"/>
</dbReference>
<organism evidence="3">
    <name type="scientific">Picea glauca</name>
    <name type="common">White spruce</name>
    <name type="synonym">Pinus glauca</name>
    <dbReference type="NCBI Taxonomy" id="3330"/>
    <lineage>
        <taxon>Eukaryota</taxon>
        <taxon>Viridiplantae</taxon>
        <taxon>Streptophyta</taxon>
        <taxon>Embryophyta</taxon>
        <taxon>Tracheophyta</taxon>
        <taxon>Spermatophyta</taxon>
        <taxon>Pinopsida</taxon>
        <taxon>Pinidae</taxon>
        <taxon>Conifers I</taxon>
        <taxon>Pinales</taxon>
        <taxon>Pinaceae</taxon>
        <taxon>Picea</taxon>
    </lineage>
</organism>
<feature type="domain" description="Cupin type-1" evidence="2">
    <location>
        <begin position="77"/>
        <end position="214"/>
    </location>
</feature>
<dbReference type="CDD" id="cd02245">
    <property type="entry name" value="cupin_7S_vicilin-like_C"/>
    <property type="match status" value="1"/>
</dbReference>
<dbReference type="SUPFAM" id="SSF51182">
    <property type="entry name" value="RmlC-like cupins"/>
    <property type="match status" value="1"/>
</dbReference>
<evidence type="ECO:0000256" key="1">
    <source>
        <dbReference type="SAM" id="SignalP"/>
    </source>
</evidence>
<accession>Q40844</accession>
<gene>
    <name evidence="3" type="primary">EMB18</name>
</gene>
<dbReference type="EMBL" id="L47744">
    <property type="protein sequence ID" value="AAB01554.1"/>
    <property type="molecule type" value="mRNA"/>
</dbReference>
<evidence type="ECO:0000313" key="3">
    <source>
        <dbReference type="EMBL" id="AAB01554.1"/>
    </source>
</evidence>
<feature type="chain" id="PRO_5004231628" evidence="1">
    <location>
        <begin position="21"/>
        <end position="450"/>
    </location>
</feature>
<reference evidence="3" key="1">
    <citation type="journal article" date="1996" name="Planta">
        <title>Expression of abundant mRNAs during somatic embryogenesis of white spruce [Picea glauca (Moench) Voss].</title>
        <authorList>
            <person name="Dong J.-Z."/>
            <person name="Dunstan D.I."/>
        </authorList>
    </citation>
    <scope>NUCLEOTIDE SEQUENCE</scope>
</reference>
<dbReference type="InterPro" id="IPR050253">
    <property type="entry name" value="Seed_Storage-Functional"/>
</dbReference>
<name>Q40844_PICGL</name>
<dbReference type="CDD" id="cd02244">
    <property type="entry name" value="cupin_7S_vicilin-like_N"/>
    <property type="match status" value="1"/>
</dbReference>
<dbReference type="SMART" id="SM00835">
    <property type="entry name" value="Cupin_1"/>
    <property type="match status" value="2"/>
</dbReference>
<evidence type="ECO:0000259" key="2">
    <source>
        <dbReference type="SMART" id="SM00835"/>
    </source>
</evidence>
<dbReference type="PANTHER" id="PTHR31189:SF13">
    <property type="entry name" value="CUPINCIN"/>
    <property type="match status" value="1"/>
</dbReference>
<dbReference type="AlphaFoldDB" id="Q40844"/>
<dbReference type="InterPro" id="IPR011051">
    <property type="entry name" value="RmlC_Cupin_sf"/>
</dbReference>